<dbReference type="Proteomes" id="UP001054252">
    <property type="component" value="Unassembled WGS sequence"/>
</dbReference>
<evidence type="ECO:0000313" key="2">
    <source>
        <dbReference type="EMBL" id="GKV21387.1"/>
    </source>
</evidence>
<name>A0AAV5K5E3_9ROSI</name>
<evidence type="ECO:0000313" key="3">
    <source>
        <dbReference type="Proteomes" id="UP001054252"/>
    </source>
</evidence>
<feature type="signal peptide" evidence="1">
    <location>
        <begin position="1"/>
        <end position="27"/>
    </location>
</feature>
<evidence type="ECO:0000256" key="1">
    <source>
        <dbReference type="SAM" id="SignalP"/>
    </source>
</evidence>
<organism evidence="2 3">
    <name type="scientific">Rubroshorea leprosula</name>
    <dbReference type="NCBI Taxonomy" id="152421"/>
    <lineage>
        <taxon>Eukaryota</taxon>
        <taxon>Viridiplantae</taxon>
        <taxon>Streptophyta</taxon>
        <taxon>Embryophyta</taxon>
        <taxon>Tracheophyta</taxon>
        <taxon>Spermatophyta</taxon>
        <taxon>Magnoliopsida</taxon>
        <taxon>eudicotyledons</taxon>
        <taxon>Gunneridae</taxon>
        <taxon>Pentapetalae</taxon>
        <taxon>rosids</taxon>
        <taxon>malvids</taxon>
        <taxon>Malvales</taxon>
        <taxon>Dipterocarpaceae</taxon>
        <taxon>Rubroshorea</taxon>
    </lineage>
</organism>
<keyword evidence="3" id="KW-1185">Reference proteome</keyword>
<feature type="chain" id="PRO_5043394484" evidence="1">
    <location>
        <begin position="28"/>
        <end position="41"/>
    </location>
</feature>
<reference evidence="2 3" key="1">
    <citation type="journal article" date="2021" name="Commun. Biol.">
        <title>The genome of Shorea leprosula (Dipterocarpaceae) highlights the ecological relevance of drought in aseasonal tropical rainforests.</title>
        <authorList>
            <person name="Ng K.K.S."/>
            <person name="Kobayashi M.J."/>
            <person name="Fawcett J.A."/>
            <person name="Hatakeyama M."/>
            <person name="Paape T."/>
            <person name="Ng C.H."/>
            <person name="Ang C.C."/>
            <person name="Tnah L.H."/>
            <person name="Lee C.T."/>
            <person name="Nishiyama T."/>
            <person name="Sese J."/>
            <person name="O'Brien M.J."/>
            <person name="Copetti D."/>
            <person name="Mohd Noor M.I."/>
            <person name="Ong R.C."/>
            <person name="Putra M."/>
            <person name="Sireger I.Z."/>
            <person name="Indrioko S."/>
            <person name="Kosugi Y."/>
            <person name="Izuno A."/>
            <person name="Isagi Y."/>
            <person name="Lee S.L."/>
            <person name="Shimizu K.K."/>
        </authorList>
    </citation>
    <scope>NUCLEOTIDE SEQUENCE [LARGE SCALE GENOMIC DNA]</scope>
    <source>
        <strain evidence="2">214</strain>
    </source>
</reference>
<keyword evidence="1" id="KW-0732">Signal</keyword>
<gene>
    <name evidence="2" type="ORF">SLEP1_g31371</name>
</gene>
<protein>
    <submittedName>
        <fullName evidence="2">Uncharacterized protein</fullName>
    </submittedName>
</protein>
<sequence>MGSGSSRCSTCSFGISIILLALHFNAATHPFLTELCDRYGV</sequence>
<dbReference type="EMBL" id="BPVZ01000057">
    <property type="protein sequence ID" value="GKV21387.1"/>
    <property type="molecule type" value="Genomic_DNA"/>
</dbReference>
<proteinExistence type="predicted"/>
<comment type="caution">
    <text evidence="2">The sequence shown here is derived from an EMBL/GenBank/DDBJ whole genome shotgun (WGS) entry which is preliminary data.</text>
</comment>
<dbReference type="AlphaFoldDB" id="A0AAV5K5E3"/>
<accession>A0AAV5K5E3</accession>